<proteinExistence type="predicted"/>
<evidence type="ECO:0000313" key="1">
    <source>
        <dbReference type="EMBL" id="OIV97057.1"/>
    </source>
</evidence>
<gene>
    <name evidence="1" type="ORF">TanjilG_08276</name>
</gene>
<dbReference type="AlphaFoldDB" id="A0A1J7GRY7"/>
<dbReference type="Gramene" id="OIV97057">
    <property type="protein sequence ID" value="OIV97057"/>
    <property type="gene ID" value="TanjilG_08276"/>
</dbReference>
<name>A0A1J7GRY7_LUPAN</name>
<accession>A0A1J7GRY7</accession>
<organism evidence="1 2">
    <name type="scientific">Lupinus angustifolius</name>
    <name type="common">Narrow-leaved blue lupine</name>
    <dbReference type="NCBI Taxonomy" id="3871"/>
    <lineage>
        <taxon>Eukaryota</taxon>
        <taxon>Viridiplantae</taxon>
        <taxon>Streptophyta</taxon>
        <taxon>Embryophyta</taxon>
        <taxon>Tracheophyta</taxon>
        <taxon>Spermatophyta</taxon>
        <taxon>Magnoliopsida</taxon>
        <taxon>eudicotyledons</taxon>
        <taxon>Gunneridae</taxon>
        <taxon>Pentapetalae</taxon>
        <taxon>rosids</taxon>
        <taxon>fabids</taxon>
        <taxon>Fabales</taxon>
        <taxon>Fabaceae</taxon>
        <taxon>Papilionoideae</taxon>
        <taxon>50 kb inversion clade</taxon>
        <taxon>genistoids sensu lato</taxon>
        <taxon>core genistoids</taxon>
        <taxon>Genisteae</taxon>
        <taxon>Lupinus</taxon>
    </lineage>
</organism>
<reference evidence="1 2" key="1">
    <citation type="journal article" date="2017" name="Plant Biotechnol. J.">
        <title>A comprehensive draft genome sequence for lupin (Lupinus angustifolius), an emerging health food: insights into plant-microbe interactions and legume evolution.</title>
        <authorList>
            <person name="Hane J.K."/>
            <person name="Ming Y."/>
            <person name="Kamphuis L.G."/>
            <person name="Nelson M.N."/>
            <person name="Garg G."/>
            <person name="Atkins C.A."/>
            <person name="Bayer P.E."/>
            <person name="Bravo A."/>
            <person name="Bringans S."/>
            <person name="Cannon S."/>
            <person name="Edwards D."/>
            <person name="Foley R."/>
            <person name="Gao L.L."/>
            <person name="Harrison M.J."/>
            <person name="Huang W."/>
            <person name="Hurgobin B."/>
            <person name="Li S."/>
            <person name="Liu C.W."/>
            <person name="McGrath A."/>
            <person name="Morahan G."/>
            <person name="Murray J."/>
            <person name="Weller J."/>
            <person name="Jian J."/>
            <person name="Singh K.B."/>
        </authorList>
    </citation>
    <scope>NUCLEOTIDE SEQUENCE [LARGE SCALE GENOMIC DNA]</scope>
    <source>
        <strain evidence="2">cv. Tanjil</strain>
        <tissue evidence="1">Whole plant</tissue>
    </source>
</reference>
<evidence type="ECO:0000313" key="2">
    <source>
        <dbReference type="Proteomes" id="UP000188354"/>
    </source>
</evidence>
<dbReference type="Proteomes" id="UP000188354">
    <property type="component" value="Chromosome LG15"/>
</dbReference>
<sequence length="107" mass="11881">MRTRSGGGVVVFSFSSPLSLSVWRWWTDLVVRGGAATVRRTGRWDVRSARGIGLEPLNRSDQTLRGDPLLGEAWHRVVLPPISCVAREEESPRLAFHVGFVRVVLDG</sequence>
<protein>
    <submittedName>
        <fullName evidence="1">Uncharacterized protein</fullName>
    </submittedName>
</protein>
<keyword evidence="2" id="KW-1185">Reference proteome</keyword>
<dbReference type="EMBL" id="CM007375">
    <property type="protein sequence ID" value="OIV97057.1"/>
    <property type="molecule type" value="Genomic_DNA"/>
</dbReference>